<dbReference type="AlphaFoldDB" id="A0A1I3SX79"/>
<evidence type="ECO:0000313" key="1">
    <source>
        <dbReference type="EMBL" id="SFJ63030.1"/>
    </source>
</evidence>
<protein>
    <submittedName>
        <fullName evidence="1">Adenosylcobinamide amidohydrolase</fullName>
    </submittedName>
</protein>
<keyword evidence="1" id="KW-0378">Hydrolase</keyword>
<proteinExistence type="predicted"/>
<reference evidence="1 2" key="1">
    <citation type="submission" date="2016-10" db="EMBL/GenBank/DDBJ databases">
        <authorList>
            <person name="de Groot N.N."/>
        </authorList>
    </citation>
    <scope>NUCLEOTIDE SEQUENCE [LARGE SCALE GENOMIC DNA]</scope>
    <source>
        <strain evidence="1 2">DSM 44778</strain>
    </source>
</reference>
<dbReference type="InterPro" id="IPR052209">
    <property type="entry name" value="CbiZ"/>
</dbReference>
<gene>
    <name evidence="1" type="ORF">SAMN05421852_11486</name>
</gene>
<dbReference type="GO" id="GO:0016787">
    <property type="term" value="F:hydrolase activity"/>
    <property type="evidence" value="ECO:0007669"/>
    <property type="project" value="UniProtKB-KW"/>
</dbReference>
<dbReference type="InterPro" id="IPR002808">
    <property type="entry name" value="AdoCbi_amidolase"/>
</dbReference>
<evidence type="ECO:0000313" key="2">
    <source>
        <dbReference type="Proteomes" id="UP000199545"/>
    </source>
</evidence>
<sequence length="86" mass="9149">MVNAVITATEAKSATLQDLSIMDRDGHIATGTNTDAIAIAVTQQPIGDYVHEYAGVSSPLGQAIGELVYQTVYQTAQKEIALKKSR</sequence>
<dbReference type="STRING" id="46223.SAMN05421852_11486"/>
<name>A0A1I3SX79_9BACL</name>
<dbReference type="PANTHER" id="PTHR35336:SF5">
    <property type="entry name" value="ADENOSYLCOBINAMIDE AMIDOHYDROLASE"/>
    <property type="match status" value="1"/>
</dbReference>
<accession>A0A1I3SX79</accession>
<organism evidence="1 2">
    <name type="scientific">Thermoflavimicrobium dichotomicum</name>
    <dbReference type="NCBI Taxonomy" id="46223"/>
    <lineage>
        <taxon>Bacteria</taxon>
        <taxon>Bacillati</taxon>
        <taxon>Bacillota</taxon>
        <taxon>Bacilli</taxon>
        <taxon>Bacillales</taxon>
        <taxon>Thermoactinomycetaceae</taxon>
        <taxon>Thermoflavimicrobium</taxon>
    </lineage>
</organism>
<dbReference type="Pfam" id="PF01955">
    <property type="entry name" value="CbiZ"/>
    <property type="match status" value="1"/>
</dbReference>
<dbReference type="EMBL" id="FORR01000014">
    <property type="protein sequence ID" value="SFJ63030.1"/>
    <property type="molecule type" value="Genomic_DNA"/>
</dbReference>
<dbReference type="PANTHER" id="PTHR35336">
    <property type="entry name" value="ADENOSYLCOBINAMIDE AMIDOHYDROLASE"/>
    <property type="match status" value="1"/>
</dbReference>
<dbReference type="Proteomes" id="UP000199545">
    <property type="component" value="Unassembled WGS sequence"/>
</dbReference>
<keyword evidence="2" id="KW-1185">Reference proteome</keyword>